<dbReference type="RefSeq" id="WP_198842500.1">
    <property type="nucleotide sequence ID" value="NZ_JAEHFJ010000009.1"/>
</dbReference>
<evidence type="ECO:0000313" key="10">
    <source>
        <dbReference type="Proteomes" id="UP000623301"/>
    </source>
</evidence>
<dbReference type="InterPro" id="IPR051648">
    <property type="entry name" value="CWI-Assembly_Regulator"/>
</dbReference>
<dbReference type="SUPFAM" id="SSF52058">
    <property type="entry name" value="L domain-like"/>
    <property type="match status" value="3"/>
</dbReference>
<dbReference type="Pfam" id="PF13308">
    <property type="entry name" value="YARHG"/>
    <property type="match status" value="1"/>
</dbReference>
<comment type="subcellular location">
    <subcellularLocation>
        <location evidence="1">Secreted</location>
        <location evidence="1">Cell wall</location>
    </subcellularLocation>
</comment>
<dbReference type="InterPro" id="IPR036941">
    <property type="entry name" value="Rcpt_L-dom_sf"/>
</dbReference>
<feature type="domain" description="YARHG" evidence="8">
    <location>
        <begin position="562"/>
        <end position="644"/>
    </location>
</feature>
<evidence type="ECO:0000256" key="5">
    <source>
        <dbReference type="ARBA" id="ARBA00023180"/>
    </source>
</evidence>
<dbReference type="InterPro" id="IPR025582">
    <property type="entry name" value="YARHG_dom"/>
</dbReference>
<comment type="caution">
    <text evidence="9">The sequence shown here is derived from an EMBL/GenBank/DDBJ whole genome shotgun (WGS) entry which is preliminary data.</text>
</comment>
<evidence type="ECO:0000256" key="7">
    <source>
        <dbReference type="SAM" id="SignalP"/>
    </source>
</evidence>
<feature type="signal peptide" evidence="7">
    <location>
        <begin position="1"/>
        <end position="20"/>
    </location>
</feature>
<proteinExistence type="predicted"/>
<evidence type="ECO:0000256" key="1">
    <source>
        <dbReference type="ARBA" id="ARBA00004191"/>
    </source>
</evidence>
<dbReference type="Gene3D" id="1.20.58.1690">
    <property type="match status" value="1"/>
</dbReference>
<feature type="coiled-coil region" evidence="6">
    <location>
        <begin position="621"/>
        <end position="648"/>
    </location>
</feature>
<dbReference type="InterPro" id="IPR038434">
    <property type="entry name" value="YARHG_sf"/>
</dbReference>
<keyword evidence="10" id="KW-1185">Reference proteome</keyword>
<dbReference type="Gene3D" id="3.80.20.20">
    <property type="entry name" value="Receptor L-domain"/>
    <property type="match status" value="1"/>
</dbReference>
<dbReference type="EMBL" id="JAEHFJ010000009">
    <property type="protein sequence ID" value="MBJ2175853.1"/>
    <property type="molecule type" value="Genomic_DNA"/>
</dbReference>
<keyword evidence="2" id="KW-0134">Cell wall</keyword>
<gene>
    <name evidence="9" type="ORF">JBL43_16485</name>
</gene>
<keyword evidence="6" id="KW-0175">Coiled coil</keyword>
<evidence type="ECO:0000313" key="9">
    <source>
        <dbReference type="EMBL" id="MBJ2175853.1"/>
    </source>
</evidence>
<dbReference type="InterPro" id="IPR032675">
    <property type="entry name" value="LRR_dom_sf"/>
</dbReference>
<evidence type="ECO:0000256" key="6">
    <source>
        <dbReference type="SAM" id="Coils"/>
    </source>
</evidence>
<protein>
    <submittedName>
        <fullName evidence="9">YARHG domain-containing protein</fullName>
    </submittedName>
</protein>
<reference evidence="9 10" key="1">
    <citation type="submission" date="2020-12" db="EMBL/GenBank/DDBJ databases">
        <title>Aureibaculum luteum sp. nov. and Aureibaculum flavum sp. nov., novel members of the family Flavobacteriaceae isolated from Antarctic intertidal sediments.</title>
        <authorList>
            <person name="He X."/>
            <person name="Zhang X."/>
        </authorList>
    </citation>
    <scope>NUCLEOTIDE SEQUENCE [LARGE SCALE GENOMIC DNA]</scope>
    <source>
        <strain evidence="9 10">A20</strain>
    </source>
</reference>
<evidence type="ECO:0000256" key="3">
    <source>
        <dbReference type="ARBA" id="ARBA00022525"/>
    </source>
</evidence>
<dbReference type="Gene3D" id="3.80.10.10">
    <property type="entry name" value="Ribonuclease Inhibitor"/>
    <property type="match status" value="1"/>
</dbReference>
<keyword evidence="3" id="KW-0964">Secreted</keyword>
<dbReference type="Proteomes" id="UP000623301">
    <property type="component" value="Unassembled WGS sequence"/>
</dbReference>
<keyword evidence="4 7" id="KW-0732">Signal</keyword>
<keyword evidence="5" id="KW-0325">Glycoprotein</keyword>
<sequence>MKNKLIKIAILLVITINLNAQTSKVWKGDLHTKDFDTFLQGKYTQIDGDLNVFKSDLENLVQLKFLKTVNGSVSISQNPMLSSLEGLNNLSGNIPLGLQVYKNKRLQDISQLSRITSVGNHLSISSNLSLQNLEGLHNIKTVKNGYLSVRSNTYLKNLKGLRKIKNVGKEVQITTNPLIEDLKGLEQLTTIGAFLFIKENEKLQNLKGLKSLKSIGEDFEIEKNSELTNLNGVEKLITVKGDLIISKNPLLYDVNGVNNIKDSIKSIYIFENIALKQITGLNKITAIKKSIVLSRNHLNEVTGFNSIVNISESLSLSCNHLTTMNGFKNLISINKFGIGSEIKSIDFSNSFKKLTDVKGFFLFTNETLESFKGPNSIIKLDKILIQKNEKLVSFSGFDKLKTIDDINFNDNPQLKSINGFNSLESVGNFNIKHNSELQSIKGFNSLRYIKDLDVDENSMLSNLNGFKTLESVDEIYLRKNDSLSDLTGFENLQKVNKALDIHNNSSLKSLNGLENLIFIGKGIDITGNKKLINYNALQNVLIESKSNKELYLDDNGYNPNKNMLLIHIKLDTKLIPETYLKPMSKWKLALLRNEIFARKGFAFGNGALEDYFTDQGWYQPNNNVEIVLNKIEEENVKLIKKYEKMHIDFAEKAVLALKKQYEYDLNFSSDYKNYYASLKRFIKDININTLKKSNKLNFSKNYDFDKNVFGIERENDDELDKIFIDFDNSNNTFNIIINDNYLEENEYEHWMSNKVIYFEFMIKNNSNIEFVKAYNDYN</sequence>
<dbReference type="SMART" id="SM01324">
    <property type="entry name" value="YARHG"/>
    <property type="match status" value="1"/>
</dbReference>
<evidence type="ECO:0000259" key="8">
    <source>
        <dbReference type="SMART" id="SM01324"/>
    </source>
</evidence>
<dbReference type="PANTHER" id="PTHR31018">
    <property type="entry name" value="SPORULATION-SPECIFIC PROTEIN-RELATED"/>
    <property type="match status" value="1"/>
</dbReference>
<evidence type="ECO:0000256" key="2">
    <source>
        <dbReference type="ARBA" id="ARBA00022512"/>
    </source>
</evidence>
<name>A0ABS0WV78_9FLAO</name>
<dbReference type="PANTHER" id="PTHR31018:SF3">
    <property type="entry name" value="RECEPTOR PROTEIN-TYROSINE KINASE"/>
    <property type="match status" value="1"/>
</dbReference>
<feature type="chain" id="PRO_5046227079" evidence="7">
    <location>
        <begin position="21"/>
        <end position="778"/>
    </location>
</feature>
<organism evidence="9 10">
    <name type="scientific">Aureibaculum flavum</name>
    <dbReference type="NCBI Taxonomy" id="2795986"/>
    <lineage>
        <taxon>Bacteria</taxon>
        <taxon>Pseudomonadati</taxon>
        <taxon>Bacteroidota</taxon>
        <taxon>Flavobacteriia</taxon>
        <taxon>Flavobacteriales</taxon>
        <taxon>Flavobacteriaceae</taxon>
        <taxon>Aureibaculum</taxon>
    </lineage>
</organism>
<accession>A0ABS0WV78</accession>
<evidence type="ECO:0000256" key="4">
    <source>
        <dbReference type="ARBA" id="ARBA00022729"/>
    </source>
</evidence>